<feature type="transmembrane region" description="Helical" evidence="6">
    <location>
        <begin position="349"/>
        <end position="373"/>
    </location>
</feature>
<name>A0ABQ8G0J5_9PEZI</name>
<protein>
    <submittedName>
        <fullName evidence="8">Amino acid transporter</fullName>
    </submittedName>
</protein>
<organism evidence="8 9">
    <name type="scientific">Macrophomina phaseolina</name>
    <dbReference type="NCBI Taxonomy" id="35725"/>
    <lineage>
        <taxon>Eukaryota</taxon>
        <taxon>Fungi</taxon>
        <taxon>Dikarya</taxon>
        <taxon>Ascomycota</taxon>
        <taxon>Pezizomycotina</taxon>
        <taxon>Dothideomycetes</taxon>
        <taxon>Dothideomycetes incertae sedis</taxon>
        <taxon>Botryosphaeriales</taxon>
        <taxon>Botryosphaeriaceae</taxon>
        <taxon>Macrophomina</taxon>
    </lineage>
</organism>
<evidence type="ECO:0000256" key="5">
    <source>
        <dbReference type="ARBA" id="ARBA00023136"/>
    </source>
</evidence>
<feature type="transmembrane region" description="Helical" evidence="6">
    <location>
        <begin position="125"/>
        <end position="147"/>
    </location>
</feature>
<comment type="subcellular location">
    <subcellularLocation>
        <location evidence="1">Membrane</location>
        <topology evidence="1">Multi-pass membrane protein</topology>
    </subcellularLocation>
</comment>
<evidence type="ECO:0000256" key="6">
    <source>
        <dbReference type="SAM" id="Phobius"/>
    </source>
</evidence>
<feature type="transmembrane region" description="Helical" evidence="6">
    <location>
        <begin position="267"/>
        <end position="289"/>
    </location>
</feature>
<dbReference type="PANTHER" id="PTHR22950:SF683">
    <property type="entry name" value="AMINO ACID TRANSPORTER (EUROFUNG)"/>
    <property type="match status" value="1"/>
</dbReference>
<feature type="transmembrane region" description="Helical" evidence="6">
    <location>
        <begin position="379"/>
        <end position="402"/>
    </location>
</feature>
<gene>
    <name evidence="8" type="ORF">B0J12DRAFT_788337</name>
</gene>
<feature type="transmembrane region" description="Helical" evidence="6">
    <location>
        <begin position="185"/>
        <end position="206"/>
    </location>
</feature>
<feature type="transmembrane region" description="Helical" evidence="6">
    <location>
        <begin position="77"/>
        <end position="100"/>
    </location>
</feature>
<accession>A0ABQ8G0J5</accession>
<dbReference type="Gene3D" id="1.20.1740.10">
    <property type="entry name" value="Amino acid/polyamine transporter I"/>
    <property type="match status" value="1"/>
</dbReference>
<keyword evidence="4 6" id="KW-1133">Transmembrane helix</keyword>
<feature type="domain" description="Amino acid transporter transmembrane" evidence="7">
    <location>
        <begin position="51"/>
        <end position="442"/>
    </location>
</feature>
<dbReference type="Pfam" id="PF01490">
    <property type="entry name" value="Aa_trans"/>
    <property type="match status" value="1"/>
</dbReference>
<evidence type="ECO:0000259" key="7">
    <source>
        <dbReference type="Pfam" id="PF01490"/>
    </source>
</evidence>
<keyword evidence="3 6" id="KW-0812">Transmembrane</keyword>
<dbReference type="PANTHER" id="PTHR22950">
    <property type="entry name" value="AMINO ACID TRANSPORTER"/>
    <property type="match status" value="1"/>
</dbReference>
<feature type="transmembrane region" description="Helical" evidence="6">
    <location>
        <begin position="234"/>
        <end position="255"/>
    </location>
</feature>
<evidence type="ECO:0000313" key="9">
    <source>
        <dbReference type="Proteomes" id="UP000774617"/>
    </source>
</evidence>
<feature type="transmembrane region" description="Helical" evidence="6">
    <location>
        <begin position="153"/>
        <end position="173"/>
    </location>
</feature>
<comment type="similarity">
    <text evidence="2">Belongs to the amino acid/polyamine transporter 2 family.</text>
</comment>
<sequence length="467" mass="49861">MSNEKKYDVEDLPRAPSFKVENDDNPVQEDAVFGEITEGGPNYRDVGLFGTVVLMMKTQVGLGVLSIPAAFDALGLIPGIICFCIIAVSTTWSGYIVGVFKVNHPQVYGIDDVGGLIFGRVGREILAIGVVLYWIFITGSGMLSLSISLNAVSVHGACTAIFVAVAAALGFGFGSIQTLGRVTWLAWIGLAGILFAIFSLTVAVGVQDRPAAAPQTGPWESDWKLFTTPTFAEASAALASLVFAFAGVPSYFPIVSEMRDPRRFTRALLICQSGVTATYLIIGIVVYYFCGSYVASPALGSAGVTMKKVCYGLAMPGLLVTTALYTHFAAKYIFVRVLRGSRHLTQNTVIHWASWLGLTGGVALIAYIIASAVPVFDGLISLIGALFGTLMSFQPMGCMWLYDNWHKGKVNRTSKWMFMVGWSIFVIVAGTFFMIAGTYGAIDGIIADYNASGGSAAWSCADNSNST</sequence>
<dbReference type="EMBL" id="JAGTJR010000029">
    <property type="protein sequence ID" value="KAH7039434.1"/>
    <property type="molecule type" value="Genomic_DNA"/>
</dbReference>
<dbReference type="Proteomes" id="UP000774617">
    <property type="component" value="Unassembled WGS sequence"/>
</dbReference>
<evidence type="ECO:0000313" key="8">
    <source>
        <dbReference type="EMBL" id="KAH7039434.1"/>
    </source>
</evidence>
<keyword evidence="5 6" id="KW-0472">Membrane</keyword>
<feature type="transmembrane region" description="Helical" evidence="6">
    <location>
        <begin position="46"/>
        <end position="71"/>
    </location>
</feature>
<evidence type="ECO:0000256" key="3">
    <source>
        <dbReference type="ARBA" id="ARBA00022692"/>
    </source>
</evidence>
<feature type="transmembrane region" description="Helical" evidence="6">
    <location>
        <begin position="309"/>
        <end position="328"/>
    </location>
</feature>
<keyword evidence="9" id="KW-1185">Reference proteome</keyword>
<evidence type="ECO:0000256" key="2">
    <source>
        <dbReference type="ARBA" id="ARBA00008066"/>
    </source>
</evidence>
<dbReference type="InterPro" id="IPR013057">
    <property type="entry name" value="AA_transpt_TM"/>
</dbReference>
<feature type="transmembrane region" description="Helical" evidence="6">
    <location>
        <begin position="422"/>
        <end position="442"/>
    </location>
</feature>
<evidence type="ECO:0000256" key="4">
    <source>
        <dbReference type="ARBA" id="ARBA00022989"/>
    </source>
</evidence>
<reference evidence="8 9" key="1">
    <citation type="journal article" date="2021" name="Nat. Commun.">
        <title>Genetic determinants of endophytism in the Arabidopsis root mycobiome.</title>
        <authorList>
            <person name="Mesny F."/>
            <person name="Miyauchi S."/>
            <person name="Thiergart T."/>
            <person name="Pickel B."/>
            <person name="Atanasova L."/>
            <person name="Karlsson M."/>
            <person name="Huettel B."/>
            <person name="Barry K.W."/>
            <person name="Haridas S."/>
            <person name="Chen C."/>
            <person name="Bauer D."/>
            <person name="Andreopoulos W."/>
            <person name="Pangilinan J."/>
            <person name="LaButti K."/>
            <person name="Riley R."/>
            <person name="Lipzen A."/>
            <person name="Clum A."/>
            <person name="Drula E."/>
            <person name="Henrissat B."/>
            <person name="Kohler A."/>
            <person name="Grigoriev I.V."/>
            <person name="Martin F.M."/>
            <person name="Hacquard S."/>
        </authorList>
    </citation>
    <scope>NUCLEOTIDE SEQUENCE [LARGE SCALE GENOMIC DNA]</scope>
    <source>
        <strain evidence="8 9">MPI-SDFR-AT-0080</strain>
    </source>
</reference>
<evidence type="ECO:0000256" key="1">
    <source>
        <dbReference type="ARBA" id="ARBA00004141"/>
    </source>
</evidence>
<proteinExistence type="inferred from homology"/>
<comment type="caution">
    <text evidence="8">The sequence shown here is derived from an EMBL/GenBank/DDBJ whole genome shotgun (WGS) entry which is preliminary data.</text>
</comment>